<keyword evidence="1" id="KW-0472">Membrane</keyword>
<dbReference type="Proteomes" id="UP000034072">
    <property type="component" value="Unassembled WGS sequence"/>
</dbReference>
<keyword evidence="1" id="KW-1133">Transmembrane helix</keyword>
<gene>
    <name evidence="2" type="ORF">UT75_C0001G0161</name>
</gene>
<reference evidence="2 3" key="1">
    <citation type="journal article" date="2015" name="Nature">
        <title>rRNA introns, odd ribosomes, and small enigmatic genomes across a large radiation of phyla.</title>
        <authorList>
            <person name="Brown C.T."/>
            <person name="Hug L.A."/>
            <person name="Thomas B.C."/>
            <person name="Sharon I."/>
            <person name="Castelle C.J."/>
            <person name="Singh A."/>
            <person name="Wilkins M.J."/>
            <person name="Williams K.H."/>
            <person name="Banfield J.F."/>
        </authorList>
    </citation>
    <scope>NUCLEOTIDE SEQUENCE [LARGE SCALE GENOMIC DNA]</scope>
</reference>
<sequence length="138" mass="13968">MKKLLIAEIIAIIASIAMVIAGSIMGWPDGAIAVMTYVVAVVFVTVVSAGAFSVAIAAVAAGVAAVVVAVFAPIATVVGSNAVFIAVTIATISIAAVTGIVSERLKMKYLWVFLSLLGEGVVVGAILYYGPTMIRAVV</sequence>
<feature type="transmembrane region" description="Helical" evidence="1">
    <location>
        <begin position="54"/>
        <end position="76"/>
    </location>
</feature>
<dbReference type="AlphaFoldDB" id="A0A0G0TTP4"/>
<feature type="transmembrane region" description="Helical" evidence="1">
    <location>
        <begin position="109"/>
        <end position="129"/>
    </location>
</feature>
<feature type="transmembrane region" description="Helical" evidence="1">
    <location>
        <begin position="30"/>
        <end position="47"/>
    </location>
</feature>
<feature type="transmembrane region" description="Helical" evidence="1">
    <location>
        <begin position="82"/>
        <end position="102"/>
    </location>
</feature>
<protein>
    <submittedName>
        <fullName evidence="2">Uncharacterized protein</fullName>
    </submittedName>
</protein>
<evidence type="ECO:0000313" key="2">
    <source>
        <dbReference type="EMBL" id="KKR41257.1"/>
    </source>
</evidence>
<comment type="caution">
    <text evidence="2">The sequence shown here is derived from an EMBL/GenBank/DDBJ whole genome shotgun (WGS) entry which is preliminary data.</text>
</comment>
<evidence type="ECO:0000256" key="1">
    <source>
        <dbReference type="SAM" id="Phobius"/>
    </source>
</evidence>
<name>A0A0G0TTP4_9BACT</name>
<feature type="transmembrane region" description="Helical" evidence="1">
    <location>
        <begin position="5"/>
        <end position="24"/>
    </location>
</feature>
<accession>A0A0G0TTP4</accession>
<proteinExistence type="predicted"/>
<evidence type="ECO:0000313" key="3">
    <source>
        <dbReference type="Proteomes" id="UP000034072"/>
    </source>
</evidence>
<dbReference type="EMBL" id="LBXZ01000001">
    <property type="protein sequence ID" value="KKR41257.1"/>
    <property type="molecule type" value="Genomic_DNA"/>
</dbReference>
<organism evidence="2 3">
    <name type="scientific">Candidatus Yanofskybacteria bacterium GW2011_GWE2_40_11</name>
    <dbReference type="NCBI Taxonomy" id="1619033"/>
    <lineage>
        <taxon>Bacteria</taxon>
        <taxon>Candidatus Yanofskyibacteriota</taxon>
    </lineage>
</organism>
<keyword evidence="1" id="KW-0812">Transmembrane</keyword>